<feature type="compositionally biased region" description="Low complexity" evidence="1">
    <location>
        <begin position="23"/>
        <end position="36"/>
    </location>
</feature>
<feature type="compositionally biased region" description="Acidic residues" evidence="1">
    <location>
        <begin position="311"/>
        <end position="323"/>
    </location>
</feature>
<keyword evidence="4" id="KW-1185">Reference proteome</keyword>
<feature type="region of interest" description="Disordered" evidence="1">
    <location>
        <begin position="234"/>
        <end position="391"/>
    </location>
</feature>
<accession>A0A2Z6ZY13</accession>
<dbReference type="SUPFAM" id="SSF140383">
    <property type="entry name" value="BSD domain-like"/>
    <property type="match status" value="1"/>
</dbReference>
<dbReference type="InterPro" id="IPR005607">
    <property type="entry name" value="BSD_dom"/>
</dbReference>
<gene>
    <name evidence="3" type="ORF">F511_44313</name>
</gene>
<dbReference type="EMBL" id="KV021548">
    <property type="protein sequence ID" value="KZV14157.1"/>
    <property type="molecule type" value="Genomic_DNA"/>
</dbReference>
<dbReference type="Proteomes" id="UP000250235">
    <property type="component" value="Unassembled WGS sequence"/>
</dbReference>
<evidence type="ECO:0000313" key="3">
    <source>
        <dbReference type="EMBL" id="KZV14157.1"/>
    </source>
</evidence>
<feature type="compositionally biased region" description="Basic and acidic residues" evidence="1">
    <location>
        <begin position="245"/>
        <end position="271"/>
    </location>
</feature>
<evidence type="ECO:0000259" key="2">
    <source>
        <dbReference type="SMART" id="SM00751"/>
    </source>
</evidence>
<feature type="compositionally biased region" description="Polar residues" evidence="1">
    <location>
        <begin position="1"/>
        <end position="14"/>
    </location>
</feature>
<feature type="region of interest" description="Disordered" evidence="1">
    <location>
        <begin position="1"/>
        <end position="38"/>
    </location>
</feature>
<sequence length="391" mass="42923">MSSWIPSLFNTNQSRDLDSDYETSSSPSRTPRAAASGVKDDLSAVFRGVAAFLAPREGSSSLAVSSSAPSDAIAGIKSDLAEIQGSLKSGLSLISSKLTSNFLQFQGQHDDDDGDEVEQEVEEEDEDGDALGITEAVVDFVRKLSARPELWIDFPLPLEDDFDMSDYQRDHAANIDYLVPELVTLRQKISSQITEGKFWIIYFILLFPRLSEEDLKLLSAPQVVEARETLLKKLQNKSNTMQETSENHNENPEINRDTDQGHISEGDESKTQHKSASAEIASANKPMDNNTTEEEKGSYGSADARNKSESEDISFSDLEDDDDDVRKKVLASRLLNKGEASEWIQLNENSGGQVGKKKAGGSTLPDKGSESEDSNDWLAVDDKDFDNLGAI</sequence>
<reference evidence="3 4" key="1">
    <citation type="journal article" date="2015" name="Proc. Natl. Acad. Sci. U.S.A.">
        <title>The resurrection genome of Boea hygrometrica: A blueprint for survival of dehydration.</title>
        <authorList>
            <person name="Xiao L."/>
            <person name="Yang G."/>
            <person name="Zhang L."/>
            <person name="Yang X."/>
            <person name="Zhao S."/>
            <person name="Ji Z."/>
            <person name="Zhou Q."/>
            <person name="Hu M."/>
            <person name="Wang Y."/>
            <person name="Chen M."/>
            <person name="Xu Y."/>
            <person name="Jin H."/>
            <person name="Xiao X."/>
            <person name="Hu G."/>
            <person name="Bao F."/>
            <person name="Hu Y."/>
            <person name="Wan P."/>
            <person name="Li L."/>
            <person name="Deng X."/>
            <person name="Kuang T."/>
            <person name="Xiang C."/>
            <person name="Zhu J.K."/>
            <person name="Oliver M.J."/>
            <person name="He Y."/>
        </authorList>
    </citation>
    <scope>NUCLEOTIDE SEQUENCE [LARGE SCALE GENOMIC DNA]</scope>
    <source>
        <strain evidence="4">cv. XS01</strain>
    </source>
</reference>
<dbReference type="AlphaFoldDB" id="A0A2Z6ZY13"/>
<organism evidence="3 4">
    <name type="scientific">Dorcoceras hygrometricum</name>
    <dbReference type="NCBI Taxonomy" id="472368"/>
    <lineage>
        <taxon>Eukaryota</taxon>
        <taxon>Viridiplantae</taxon>
        <taxon>Streptophyta</taxon>
        <taxon>Embryophyta</taxon>
        <taxon>Tracheophyta</taxon>
        <taxon>Spermatophyta</taxon>
        <taxon>Magnoliopsida</taxon>
        <taxon>eudicotyledons</taxon>
        <taxon>Gunneridae</taxon>
        <taxon>Pentapetalae</taxon>
        <taxon>asterids</taxon>
        <taxon>lamiids</taxon>
        <taxon>Lamiales</taxon>
        <taxon>Gesneriaceae</taxon>
        <taxon>Didymocarpoideae</taxon>
        <taxon>Trichosporeae</taxon>
        <taxon>Loxocarpinae</taxon>
        <taxon>Dorcoceras</taxon>
    </lineage>
</organism>
<feature type="domain" description="BSD" evidence="2">
    <location>
        <begin position="159"/>
        <end position="210"/>
    </location>
</feature>
<protein>
    <submittedName>
        <fullName evidence="3">Protein starmaker-like</fullName>
    </submittedName>
</protein>
<dbReference type="OrthoDB" id="1076611at2759"/>
<name>A0A2Z6ZY13_9LAMI</name>
<proteinExistence type="predicted"/>
<dbReference type="InterPro" id="IPR035925">
    <property type="entry name" value="BSD_dom_sf"/>
</dbReference>
<dbReference type="PANTHER" id="PTHR31923">
    <property type="entry name" value="BSD DOMAIN-CONTAINING PROTEIN"/>
    <property type="match status" value="1"/>
</dbReference>
<evidence type="ECO:0000313" key="4">
    <source>
        <dbReference type="Proteomes" id="UP000250235"/>
    </source>
</evidence>
<feature type="compositionally biased region" description="Basic and acidic residues" evidence="1">
    <location>
        <begin position="380"/>
        <end position="391"/>
    </location>
</feature>
<dbReference type="SMART" id="SM00751">
    <property type="entry name" value="BSD"/>
    <property type="match status" value="1"/>
</dbReference>
<dbReference type="PANTHER" id="PTHR31923:SF9">
    <property type="entry name" value="BSD DOMAIN-CONTAINING PROTEIN"/>
    <property type="match status" value="1"/>
</dbReference>
<evidence type="ECO:0000256" key="1">
    <source>
        <dbReference type="SAM" id="MobiDB-lite"/>
    </source>
</evidence>